<dbReference type="InterPro" id="IPR024104">
    <property type="entry name" value="Tribbles/Ser_Thr_kinase_40"/>
</dbReference>
<feature type="compositionally biased region" description="Low complexity" evidence="3">
    <location>
        <begin position="651"/>
        <end position="666"/>
    </location>
</feature>
<dbReference type="PANTHER" id="PTHR22961">
    <property type="entry name" value="SER/THR PROTEIN KINASE-TRB"/>
    <property type="match status" value="1"/>
</dbReference>
<dbReference type="InterPro" id="IPR000719">
    <property type="entry name" value="Prot_kinase_dom"/>
</dbReference>
<dbReference type="Gene3D" id="1.10.510.10">
    <property type="entry name" value="Transferase(Phosphotransferase) domain 1"/>
    <property type="match status" value="1"/>
</dbReference>
<organism evidence="5 6">
    <name type="scientific">Amphimedon queenslandica</name>
    <name type="common">Sponge</name>
    <dbReference type="NCBI Taxonomy" id="400682"/>
    <lineage>
        <taxon>Eukaryota</taxon>
        <taxon>Metazoa</taxon>
        <taxon>Porifera</taxon>
        <taxon>Demospongiae</taxon>
        <taxon>Heteroscleromorpha</taxon>
        <taxon>Haplosclerida</taxon>
        <taxon>Niphatidae</taxon>
        <taxon>Amphimedon</taxon>
    </lineage>
</organism>
<reference evidence="6" key="1">
    <citation type="journal article" date="2010" name="Nature">
        <title>The Amphimedon queenslandica genome and the evolution of animal complexity.</title>
        <authorList>
            <person name="Srivastava M."/>
            <person name="Simakov O."/>
            <person name="Chapman J."/>
            <person name="Fahey B."/>
            <person name="Gauthier M.E."/>
            <person name="Mitros T."/>
            <person name="Richards G.S."/>
            <person name="Conaco C."/>
            <person name="Dacre M."/>
            <person name="Hellsten U."/>
            <person name="Larroux C."/>
            <person name="Putnam N.H."/>
            <person name="Stanke M."/>
            <person name="Adamska M."/>
            <person name="Darling A."/>
            <person name="Degnan S.M."/>
            <person name="Oakley T.H."/>
            <person name="Plachetzki D.C."/>
            <person name="Zhai Y."/>
            <person name="Adamski M."/>
            <person name="Calcino A."/>
            <person name="Cummins S.F."/>
            <person name="Goodstein D.M."/>
            <person name="Harris C."/>
            <person name="Jackson D.J."/>
            <person name="Leys S.P."/>
            <person name="Shu S."/>
            <person name="Woodcroft B.J."/>
            <person name="Vervoort M."/>
            <person name="Kosik K.S."/>
            <person name="Manning G."/>
            <person name="Degnan B.M."/>
            <person name="Rokhsar D.S."/>
        </authorList>
    </citation>
    <scope>NUCLEOTIDE SEQUENCE [LARGE SCALE GENOMIC DNA]</scope>
</reference>
<name>A0AAN0J3X9_AMPQE</name>
<dbReference type="PANTHER" id="PTHR22961:SF16">
    <property type="entry name" value="SERINE_THREONINE-PROTEIN KINASE 40"/>
    <property type="match status" value="1"/>
</dbReference>
<dbReference type="GO" id="GO:0004672">
    <property type="term" value="F:protein kinase activity"/>
    <property type="evidence" value="ECO:0007669"/>
    <property type="project" value="InterPro"/>
</dbReference>
<dbReference type="SMART" id="SM00220">
    <property type="entry name" value="S_TKc"/>
    <property type="match status" value="1"/>
</dbReference>
<proteinExistence type="predicted"/>
<sequence>MLSDNQFIFCTNGPLIDFRHNRGVYMSSVYNSSSKTSGKRKDYYNNLLKWKTAMASSGTSITTPAIIETEAPTNGGRERRRSSSPFGHLLHLTNGLQSGEYYIGPRLNTVSPSPVKSVSEYIAKKTDGDEFVTMKILSLSPGGNSPEDSQGKSLIHNEHSILSLLQDQIGIIQQHGLYREGNNIILVLDCLYQHEYGSTDQYKDFVNLQQYIIKERRLPEREALQLFYQLVCIVKEIHKKKIVHRDLKLANVVINKRTQQVFLTNFALGKHLVHEDDLLSDQRGSLAYVSPDVISGEPYYGMPSDMWSLGVLLYTMISGQFPYYDDIPQELFRKIKSGKFVLPRDLVISIETQYLLKELMELDQRKRLTALAAAETTQSILSRISFTLTREPVQIVPEIVSSPASEFLVPDQDDYSSTHQVNVTEMSAPRLHFTMDHQATPQMPIPVERVSPSGLASWLSSSPTTLSPMSPHTPPLFIYPDNTPSSLPPPPPPSSQFTNPFLHRISPPSSSQSLPLALFHHQPPETNPAPLDMPPTHLHNYQQHLHPHSAASHHRHSFSEGDPSSNHWLRRMLTSAPVPVMTHGRRSLGSMAATQEYVIRNRRNSYSQTFGVVGTEGPRVRRRSHEPRDSEREILQNLETAGRFRIGEGSGQQQQSQFSRSRSSIH</sequence>
<dbReference type="SUPFAM" id="SSF56112">
    <property type="entry name" value="Protein kinase-like (PK-like)"/>
    <property type="match status" value="1"/>
</dbReference>
<evidence type="ECO:0000259" key="4">
    <source>
        <dbReference type="PROSITE" id="PS50011"/>
    </source>
</evidence>
<protein>
    <recommendedName>
        <fullName evidence="2">Serine/threonine-protein kinase 40</fullName>
    </recommendedName>
</protein>
<dbReference type="KEGG" id="aqu:100638681"/>
<keyword evidence="6" id="KW-1185">Reference proteome</keyword>
<dbReference type="PROSITE" id="PS00108">
    <property type="entry name" value="PROTEIN_KINASE_ST"/>
    <property type="match status" value="1"/>
</dbReference>
<dbReference type="InterPro" id="IPR008271">
    <property type="entry name" value="Ser/Thr_kinase_AS"/>
</dbReference>
<evidence type="ECO:0000256" key="2">
    <source>
        <dbReference type="ARBA" id="ARBA00016813"/>
    </source>
</evidence>
<evidence type="ECO:0000313" key="6">
    <source>
        <dbReference type="Proteomes" id="UP000007879"/>
    </source>
</evidence>
<evidence type="ECO:0000256" key="3">
    <source>
        <dbReference type="SAM" id="MobiDB-lite"/>
    </source>
</evidence>
<dbReference type="GO" id="GO:0005524">
    <property type="term" value="F:ATP binding"/>
    <property type="evidence" value="ECO:0007669"/>
    <property type="project" value="InterPro"/>
</dbReference>
<dbReference type="RefSeq" id="XP_019851451.1">
    <property type="nucleotide sequence ID" value="XM_019995892.1"/>
</dbReference>
<accession>A0AAN0J3X9</accession>
<dbReference type="PROSITE" id="PS50011">
    <property type="entry name" value="PROTEIN_KINASE_DOM"/>
    <property type="match status" value="1"/>
</dbReference>
<dbReference type="Proteomes" id="UP000007879">
    <property type="component" value="Unassembled WGS sequence"/>
</dbReference>
<dbReference type="AlphaFoldDB" id="A0AAN0J3X9"/>
<dbReference type="EnsemblMetazoa" id="XM_019995892.1">
    <property type="protein sequence ID" value="XP_019851451.1"/>
    <property type="gene ID" value="LOC100638681"/>
</dbReference>
<evidence type="ECO:0000313" key="5">
    <source>
        <dbReference type="EnsemblMetazoa" id="XP_019851451.1"/>
    </source>
</evidence>
<evidence type="ECO:0000256" key="1">
    <source>
        <dbReference type="ARBA" id="ARBA00003412"/>
    </source>
</evidence>
<dbReference type="GeneID" id="100638681"/>
<feature type="region of interest" description="Disordered" evidence="3">
    <location>
        <begin position="644"/>
        <end position="666"/>
    </location>
</feature>
<reference evidence="5" key="2">
    <citation type="submission" date="2024-06" db="UniProtKB">
        <authorList>
            <consortium name="EnsemblMetazoa"/>
        </authorList>
    </citation>
    <scope>IDENTIFICATION</scope>
</reference>
<feature type="domain" description="Protein kinase" evidence="4">
    <location>
        <begin position="101"/>
        <end position="381"/>
    </location>
</feature>
<comment type="function">
    <text evidence="1">May be a negative regulator of NF-kappa-B and p53-mediated gene transcription.</text>
</comment>
<dbReference type="Pfam" id="PF00069">
    <property type="entry name" value="Pkinase"/>
    <property type="match status" value="1"/>
</dbReference>
<dbReference type="InterPro" id="IPR011009">
    <property type="entry name" value="Kinase-like_dom_sf"/>
</dbReference>